<evidence type="ECO:0000256" key="4">
    <source>
        <dbReference type="ARBA" id="ARBA00023163"/>
    </source>
</evidence>
<keyword evidence="1" id="KW-0678">Repressor</keyword>
<dbReference type="PRINTS" id="PR00040">
    <property type="entry name" value="HTHMERR"/>
</dbReference>
<comment type="caution">
    <text evidence="6">The sequence shown here is derived from an EMBL/GenBank/DDBJ whole genome shotgun (WGS) entry which is preliminary data.</text>
</comment>
<evidence type="ECO:0000256" key="2">
    <source>
        <dbReference type="ARBA" id="ARBA00023015"/>
    </source>
</evidence>
<dbReference type="EMBL" id="BSTK01000019">
    <property type="protein sequence ID" value="GLY91289.1"/>
    <property type="molecule type" value="Genomic_DNA"/>
</dbReference>
<reference evidence="6" key="1">
    <citation type="submission" date="2023-03" db="EMBL/GenBank/DDBJ databases">
        <title>Actinoallomurus iriomotensis NBRC 103684.</title>
        <authorList>
            <person name="Ichikawa N."/>
            <person name="Sato H."/>
            <person name="Tonouchi N."/>
        </authorList>
    </citation>
    <scope>NUCLEOTIDE SEQUENCE</scope>
    <source>
        <strain evidence="6">NBRC 103684</strain>
    </source>
</reference>
<dbReference type="PANTHER" id="PTHR30204">
    <property type="entry name" value="REDOX-CYCLING DRUG-SENSING TRANSCRIPTIONAL ACTIVATOR SOXR"/>
    <property type="match status" value="1"/>
</dbReference>
<evidence type="ECO:0000256" key="1">
    <source>
        <dbReference type="ARBA" id="ARBA00022491"/>
    </source>
</evidence>
<feature type="domain" description="HTH merR-type" evidence="5">
    <location>
        <begin position="1"/>
        <end position="68"/>
    </location>
</feature>
<gene>
    <name evidence="6" type="ORF">Airi02_092180</name>
</gene>
<dbReference type="GO" id="GO:0003677">
    <property type="term" value="F:DNA binding"/>
    <property type="evidence" value="ECO:0007669"/>
    <property type="project" value="UniProtKB-KW"/>
</dbReference>
<dbReference type="InterPro" id="IPR047057">
    <property type="entry name" value="MerR_fam"/>
</dbReference>
<evidence type="ECO:0000259" key="5">
    <source>
        <dbReference type="PROSITE" id="PS50937"/>
    </source>
</evidence>
<dbReference type="PROSITE" id="PS50937">
    <property type="entry name" value="HTH_MERR_2"/>
    <property type="match status" value="1"/>
</dbReference>
<keyword evidence="3" id="KW-0238">DNA-binding</keyword>
<dbReference type="InterPro" id="IPR009061">
    <property type="entry name" value="DNA-bd_dom_put_sf"/>
</dbReference>
<evidence type="ECO:0000256" key="3">
    <source>
        <dbReference type="ARBA" id="ARBA00023125"/>
    </source>
</evidence>
<dbReference type="SUPFAM" id="SSF46955">
    <property type="entry name" value="Putative DNA-binding domain"/>
    <property type="match status" value="1"/>
</dbReference>
<organism evidence="6 7">
    <name type="scientific">Actinoallomurus iriomotensis</name>
    <dbReference type="NCBI Taxonomy" id="478107"/>
    <lineage>
        <taxon>Bacteria</taxon>
        <taxon>Bacillati</taxon>
        <taxon>Actinomycetota</taxon>
        <taxon>Actinomycetes</taxon>
        <taxon>Streptosporangiales</taxon>
        <taxon>Thermomonosporaceae</taxon>
        <taxon>Actinoallomurus</taxon>
    </lineage>
</organism>
<dbReference type="PROSITE" id="PS00552">
    <property type="entry name" value="HTH_MERR_1"/>
    <property type="match status" value="1"/>
</dbReference>
<dbReference type="Proteomes" id="UP001165074">
    <property type="component" value="Unassembled WGS sequence"/>
</dbReference>
<protein>
    <recommendedName>
        <fullName evidence="5">HTH merR-type domain-containing protein</fullName>
    </recommendedName>
</protein>
<accession>A0A9W6SCX7</accession>
<name>A0A9W6SCX7_9ACTN</name>
<keyword evidence="4" id="KW-0804">Transcription</keyword>
<keyword evidence="7" id="KW-1185">Reference proteome</keyword>
<dbReference type="GO" id="GO:0003700">
    <property type="term" value="F:DNA-binding transcription factor activity"/>
    <property type="evidence" value="ECO:0007669"/>
    <property type="project" value="InterPro"/>
</dbReference>
<dbReference type="PANTHER" id="PTHR30204:SF69">
    <property type="entry name" value="MERR-FAMILY TRANSCRIPTIONAL REGULATOR"/>
    <property type="match status" value="1"/>
</dbReference>
<dbReference type="InterPro" id="IPR000551">
    <property type="entry name" value="MerR-type_HTH_dom"/>
</dbReference>
<sequence>MLIGELARRTGVSERLLRYYENRGLISSRRLPNGYRDYGEATELTVARIRVLLSAGLPTRVIRQILPCAAGTSNLRPCPGVLDALREQLTALDRRAGELAEAREILVRTIDRTAGAQEAAPTAMTAVGAVADGVSRAGRGSRGGRG</sequence>
<evidence type="ECO:0000313" key="6">
    <source>
        <dbReference type="EMBL" id="GLY91289.1"/>
    </source>
</evidence>
<dbReference type="AlphaFoldDB" id="A0A9W6SCX7"/>
<proteinExistence type="predicted"/>
<dbReference type="RefSeq" id="WP_285582786.1">
    <property type="nucleotide sequence ID" value="NZ_BSTK01000019.1"/>
</dbReference>
<dbReference type="SMART" id="SM00422">
    <property type="entry name" value="HTH_MERR"/>
    <property type="match status" value="1"/>
</dbReference>
<dbReference type="Gene3D" id="1.10.1660.10">
    <property type="match status" value="1"/>
</dbReference>
<dbReference type="Pfam" id="PF13411">
    <property type="entry name" value="MerR_1"/>
    <property type="match status" value="1"/>
</dbReference>
<evidence type="ECO:0000313" key="7">
    <source>
        <dbReference type="Proteomes" id="UP001165074"/>
    </source>
</evidence>
<keyword evidence="2" id="KW-0805">Transcription regulation</keyword>